<dbReference type="PANTHER" id="PTHR37230:SF1">
    <property type="entry name" value="OS06G0731300 PROTEIN"/>
    <property type="match status" value="1"/>
</dbReference>
<feature type="region of interest" description="Disordered" evidence="1">
    <location>
        <begin position="85"/>
        <end position="105"/>
    </location>
</feature>
<organism evidence="3 4">
    <name type="scientific">Sorghum bicolor</name>
    <name type="common">Sorghum</name>
    <name type="synonym">Sorghum vulgare</name>
    <dbReference type="NCBI Taxonomy" id="4558"/>
    <lineage>
        <taxon>Eukaryota</taxon>
        <taxon>Viridiplantae</taxon>
        <taxon>Streptophyta</taxon>
        <taxon>Embryophyta</taxon>
        <taxon>Tracheophyta</taxon>
        <taxon>Spermatophyta</taxon>
        <taxon>Magnoliopsida</taxon>
        <taxon>Liliopsida</taxon>
        <taxon>Poales</taxon>
        <taxon>Poaceae</taxon>
        <taxon>PACMAD clade</taxon>
        <taxon>Panicoideae</taxon>
        <taxon>Andropogonodae</taxon>
        <taxon>Andropogoneae</taxon>
        <taxon>Sorghinae</taxon>
        <taxon>Sorghum</taxon>
    </lineage>
</organism>
<dbReference type="PANTHER" id="PTHR37230">
    <property type="entry name" value="OS06G0731300 PROTEIN"/>
    <property type="match status" value="1"/>
</dbReference>
<evidence type="ECO:0000259" key="2">
    <source>
        <dbReference type="Pfam" id="PF25433"/>
    </source>
</evidence>
<name>A0A921UHM8_SORBI</name>
<proteinExistence type="predicted"/>
<feature type="compositionally biased region" description="Low complexity" evidence="1">
    <location>
        <begin position="91"/>
        <end position="105"/>
    </location>
</feature>
<dbReference type="OrthoDB" id="1933346at2759"/>
<evidence type="ECO:0000313" key="4">
    <source>
        <dbReference type="Proteomes" id="UP000807115"/>
    </source>
</evidence>
<evidence type="ECO:0000313" key="3">
    <source>
        <dbReference type="EMBL" id="KAG0531400.1"/>
    </source>
</evidence>
<reference evidence="3" key="1">
    <citation type="journal article" date="2019" name="BMC Genomics">
        <title>A new reference genome for Sorghum bicolor reveals high levels of sequence similarity between sweet and grain genotypes: implications for the genetics of sugar metabolism.</title>
        <authorList>
            <person name="Cooper E.A."/>
            <person name="Brenton Z.W."/>
            <person name="Flinn B.S."/>
            <person name="Jenkins J."/>
            <person name="Shu S."/>
            <person name="Flowers D."/>
            <person name="Luo F."/>
            <person name="Wang Y."/>
            <person name="Xia P."/>
            <person name="Barry K."/>
            <person name="Daum C."/>
            <person name="Lipzen A."/>
            <person name="Yoshinaga Y."/>
            <person name="Schmutz J."/>
            <person name="Saski C."/>
            <person name="Vermerris W."/>
            <person name="Kresovich S."/>
        </authorList>
    </citation>
    <scope>NUCLEOTIDE SEQUENCE</scope>
</reference>
<dbReference type="AlphaFoldDB" id="A0A921UHM8"/>
<feature type="region of interest" description="Disordered" evidence="1">
    <location>
        <begin position="137"/>
        <end position="160"/>
    </location>
</feature>
<comment type="caution">
    <text evidence="3">The sequence shown here is derived from an EMBL/GenBank/DDBJ whole genome shotgun (WGS) entry which is preliminary data.</text>
</comment>
<dbReference type="InterPro" id="IPR057217">
    <property type="entry name" value="DUF7895"/>
</dbReference>
<sequence>MQIKSAPRAGAAFPFLIQKNCCRPWRCRMALPSSPASTIHHPPRISSCCCCPPSPCPCPVQIQTTSRATPSAAYLLPLRVATASPTAISTRSPGPGRRRLPPLAALPDPQSAAALLVVAAGTVGAASLLLRSTSSSSSAASQSQQQQQRQDEQEEVEGEECPDCGGTGLCGRCKGEGFVFKQLSDETATKARKAAKNMATRYTAGLPTKWTYCNKCSSTRSCTTCGGSGRIITTPVT</sequence>
<dbReference type="Pfam" id="PF25433">
    <property type="entry name" value="DUF7895"/>
    <property type="match status" value="1"/>
</dbReference>
<protein>
    <recommendedName>
        <fullName evidence="2">DUF7895 domain-containing protein</fullName>
    </recommendedName>
</protein>
<accession>A0A921UHM8</accession>
<dbReference type="Proteomes" id="UP000807115">
    <property type="component" value="Chromosome 4"/>
</dbReference>
<gene>
    <name evidence="3" type="ORF">BDA96_04G019900</name>
</gene>
<feature type="domain" description="DUF7895" evidence="2">
    <location>
        <begin position="159"/>
        <end position="230"/>
    </location>
</feature>
<reference evidence="3" key="2">
    <citation type="submission" date="2020-10" db="EMBL/GenBank/DDBJ databases">
        <authorList>
            <person name="Cooper E.A."/>
            <person name="Brenton Z.W."/>
            <person name="Flinn B.S."/>
            <person name="Jenkins J."/>
            <person name="Shu S."/>
            <person name="Flowers D."/>
            <person name="Luo F."/>
            <person name="Wang Y."/>
            <person name="Xia P."/>
            <person name="Barry K."/>
            <person name="Daum C."/>
            <person name="Lipzen A."/>
            <person name="Yoshinaga Y."/>
            <person name="Schmutz J."/>
            <person name="Saski C."/>
            <person name="Vermerris W."/>
            <person name="Kresovich S."/>
        </authorList>
    </citation>
    <scope>NUCLEOTIDE SEQUENCE</scope>
</reference>
<feature type="compositionally biased region" description="Low complexity" evidence="1">
    <location>
        <begin position="137"/>
        <end position="148"/>
    </location>
</feature>
<evidence type="ECO:0000256" key="1">
    <source>
        <dbReference type="SAM" id="MobiDB-lite"/>
    </source>
</evidence>
<dbReference type="EMBL" id="CM027683">
    <property type="protein sequence ID" value="KAG0531400.1"/>
    <property type="molecule type" value="Genomic_DNA"/>
</dbReference>